<evidence type="ECO:0008006" key="7">
    <source>
        <dbReference type="Google" id="ProtNLM"/>
    </source>
</evidence>
<evidence type="ECO:0000313" key="6">
    <source>
        <dbReference type="Proteomes" id="UP000431401"/>
    </source>
</evidence>
<evidence type="ECO:0000256" key="1">
    <source>
        <dbReference type="ARBA" id="ARBA00004496"/>
    </source>
</evidence>
<sequence length="261" mass="28873">MSVTWNLTDAELVVAWERLFDERLPSPLCALLSEHYADDYRRMADRTWNELWERHDGSLQDALGRVAHADVRVLAHSVDPADAENSAARVRALGARQGAVAVLIRQLPGETMWHSGGFVITMGTAERLAGAIVGTLPDCAPGRLPDTPMVSSPDNSDTDHWYGRSEVHENYTELQRRSDAWLQLPIRVLGVIETFQGSSIFGPRGITRHRIFWRDLVDDGRYAIGDTATPVAVAADPHRLAAMIGSDIAKVLQTVEDERSA</sequence>
<name>A0A7K0DH19_9NOCA</name>
<evidence type="ECO:0000313" key="5">
    <source>
        <dbReference type="EMBL" id="MQY24979.1"/>
    </source>
</evidence>
<dbReference type="OrthoDB" id="4565556at2"/>
<dbReference type="RefSeq" id="WP_153338822.1">
    <property type="nucleotide sequence ID" value="NZ_WEGI01000001.1"/>
</dbReference>
<dbReference type="InterPro" id="IPR025734">
    <property type="entry name" value="EspG"/>
</dbReference>
<keyword evidence="6" id="KW-1185">Reference proteome</keyword>
<dbReference type="EMBL" id="WEGI01000001">
    <property type="protein sequence ID" value="MQY24979.1"/>
    <property type="molecule type" value="Genomic_DNA"/>
</dbReference>
<comment type="similarity">
    <text evidence="2">Belongs to the EspG family.</text>
</comment>
<dbReference type="AlphaFoldDB" id="A0A7K0DH19"/>
<dbReference type="Proteomes" id="UP000431401">
    <property type="component" value="Unassembled WGS sequence"/>
</dbReference>
<dbReference type="Pfam" id="PF14011">
    <property type="entry name" value="ESX-1_EspG"/>
    <property type="match status" value="1"/>
</dbReference>
<organism evidence="5 6">
    <name type="scientific">Nocardia aurantia</name>
    <dbReference type="NCBI Taxonomy" id="2585199"/>
    <lineage>
        <taxon>Bacteria</taxon>
        <taxon>Bacillati</taxon>
        <taxon>Actinomycetota</taxon>
        <taxon>Actinomycetes</taxon>
        <taxon>Mycobacteriales</taxon>
        <taxon>Nocardiaceae</taxon>
        <taxon>Nocardia</taxon>
    </lineage>
</organism>
<keyword evidence="4" id="KW-0143">Chaperone</keyword>
<keyword evidence="3" id="KW-0963">Cytoplasm</keyword>
<accession>A0A7K0DH19</accession>
<evidence type="ECO:0000256" key="4">
    <source>
        <dbReference type="ARBA" id="ARBA00023186"/>
    </source>
</evidence>
<reference evidence="5 6" key="1">
    <citation type="submission" date="2019-10" db="EMBL/GenBank/DDBJ databases">
        <title>Nocardia macrotermitis sp. nov. and Nocardia aurantia sp. nov., isolated from the gut of fungus growing-termite Macrotermes natalensis.</title>
        <authorList>
            <person name="Benndorf R."/>
            <person name="Schwitalla J."/>
            <person name="Martin K."/>
            <person name="De Beer W."/>
            <person name="Kaster A.-K."/>
            <person name="Vollmers J."/>
            <person name="Poulsen M."/>
            <person name="Beemelmanns C."/>
        </authorList>
    </citation>
    <scope>NUCLEOTIDE SEQUENCE [LARGE SCALE GENOMIC DNA]</scope>
    <source>
        <strain evidence="5 6">RB56</strain>
    </source>
</reference>
<comment type="caution">
    <text evidence="5">The sequence shown here is derived from an EMBL/GenBank/DDBJ whole genome shotgun (WGS) entry which is preliminary data.</text>
</comment>
<comment type="subcellular location">
    <subcellularLocation>
        <location evidence="1">Cytoplasm</location>
    </subcellularLocation>
</comment>
<proteinExistence type="inferred from homology"/>
<evidence type="ECO:0000256" key="2">
    <source>
        <dbReference type="ARBA" id="ARBA00006411"/>
    </source>
</evidence>
<evidence type="ECO:0000256" key="3">
    <source>
        <dbReference type="ARBA" id="ARBA00022490"/>
    </source>
</evidence>
<protein>
    <recommendedName>
        <fullName evidence="7">ESX secretion-associated protein EspG</fullName>
    </recommendedName>
</protein>
<gene>
    <name evidence="5" type="ORF">NRB56_05330</name>
</gene>